<dbReference type="RefSeq" id="XP_028666954.1">
    <property type="nucleotide sequence ID" value="XM_028811121.2"/>
</dbReference>
<dbReference type="Proteomes" id="UP000694620">
    <property type="component" value="Chromosome 10"/>
</dbReference>
<evidence type="ECO:0000256" key="6">
    <source>
        <dbReference type="ARBA" id="ARBA00053748"/>
    </source>
</evidence>
<evidence type="ECO:0000256" key="4">
    <source>
        <dbReference type="ARBA" id="ARBA00022490"/>
    </source>
</evidence>
<keyword evidence="4" id="KW-0963">Cytoplasm</keyword>
<dbReference type="PANTHER" id="PTHR15628">
    <property type="entry name" value="RWD DOMAIN-CONTAINING PROTEIN 3"/>
    <property type="match status" value="1"/>
</dbReference>
<dbReference type="InterPro" id="IPR038840">
    <property type="entry name" value="RWDD3"/>
</dbReference>
<evidence type="ECO:0000256" key="2">
    <source>
        <dbReference type="ARBA" id="ARBA00004496"/>
    </source>
</evidence>
<reference evidence="8" key="1">
    <citation type="submission" date="2021-06" db="EMBL/GenBank/DDBJ databases">
        <authorList>
            <consortium name="Wellcome Sanger Institute Data Sharing"/>
        </authorList>
    </citation>
    <scope>NUCLEOTIDE SEQUENCE [LARGE SCALE GENOMIC DNA]</scope>
</reference>
<evidence type="ECO:0000256" key="5">
    <source>
        <dbReference type="ARBA" id="ARBA00023242"/>
    </source>
</evidence>
<dbReference type="CDD" id="cd24164">
    <property type="entry name" value="RWDD3_C"/>
    <property type="match status" value="1"/>
</dbReference>
<proteinExistence type="predicted"/>
<evidence type="ECO:0000313" key="8">
    <source>
        <dbReference type="Ensembl" id="ENSECRP00000021247.1"/>
    </source>
</evidence>
<organism evidence="8 9">
    <name type="scientific">Erpetoichthys calabaricus</name>
    <name type="common">Rope fish</name>
    <name type="synonym">Calamoichthys calabaricus</name>
    <dbReference type="NCBI Taxonomy" id="27687"/>
    <lineage>
        <taxon>Eukaryota</taxon>
        <taxon>Metazoa</taxon>
        <taxon>Chordata</taxon>
        <taxon>Craniata</taxon>
        <taxon>Vertebrata</taxon>
        <taxon>Euteleostomi</taxon>
        <taxon>Actinopterygii</taxon>
        <taxon>Polypteriformes</taxon>
        <taxon>Polypteridae</taxon>
        <taxon>Erpetoichthys</taxon>
    </lineage>
</organism>
<name>A0A8C4SS30_ERPCA</name>
<evidence type="ECO:0000256" key="3">
    <source>
        <dbReference type="ARBA" id="ARBA00015444"/>
    </source>
</evidence>
<reference evidence="8" key="2">
    <citation type="submission" date="2025-08" db="UniProtKB">
        <authorList>
            <consortium name="Ensembl"/>
        </authorList>
    </citation>
    <scope>IDENTIFICATION</scope>
</reference>
<dbReference type="AlphaFoldDB" id="A0A8C4SS30"/>
<gene>
    <name evidence="8" type="primary">RWDD3</name>
</gene>
<dbReference type="InterPro" id="IPR016135">
    <property type="entry name" value="UBQ-conjugating_enzyme/RWD"/>
</dbReference>
<dbReference type="Ensembl" id="ENSECRT00000021708.1">
    <property type="protein sequence ID" value="ENSECRP00000021247.1"/>
    <property type="gene ID" value="ENSECRG00000014326.1"/>
</dbReference>
<protein>
    <recommendedName>
        <fullName evidence="3">RWD domain-containing protein 3</fullName>
    </recommendedName>
</protein>
<dbReference type="GO" id="GO:0033235">
    <property type="term" value="P:positive regulation of protein sumoylation"/>
    <property type="evidence" value="ECO:0007669"/>
    <property type="project" value="InterPro"/>
</dbReference>
<keyword evidence="5" id="KW-0539">Nucleus</keyword>
<keyword evidence="9" id="KW-1185">Reference proteome</keyword>
<dbReference type="SMART" id="SM00591">
    <property type="entry name" value="RWD"/>
    <property type="match status" value="1"/>
</dbReference>
<dbReference type="GO" id="GO:0005634">
    <property type="term" value="C:nucleus"/>
    <property type="evidence" value="ECO:0007669"/>
    <property type="project" value="UniProtKB-SubCell"/>
</dbReference>
<dbReference type="PANTHER" id="PTHR15628:SF1">
    <property type="entry name" value="RWD DOMAIN-CONTAINING PROTEIN 3"/>
    <property type="match status" value="1"/>
</dbReference>
<dbReference type="CDD" id="cd23819">
    <property type="entry name" value="RWD_RWDD3"/>
    <property type="match status" value="1"/>
</dbReference>
<dbReference type="SUPFAM" id="SSF54495">
    <property type="entry name" value="UBC-like"/>
    <property type="match status" value="1"/>
</dbReference>
<dbReference type="Gene3D" id="3.10.110.10">
    <property type="entry name" value="Ubiquitin Conjugating Enzyme"/>
    <property type="match status" value="1"/>
</dbReference>
<evidence type="ECO:0000259" key="7">
    <source>
        <dbReference type="PROSITE" id="PS50908"/>
    </source>
</evidence>
<dbReference type="FunFam" id="3.10.110.10:FF:000050">
    <property type="entry name" value="eIF-2-alpha kinase GCN2"/>
    <property type="match status" value="1"/>
</dbReference>
<feature type="domain" description="RWD" evidence="7">
    <location>
        <begin position="7"/>
        <end position="113"/>
    </location>
</feature>
<comment type="function">
    <text evidence="6">Enhancer of SUMO conjugation. Increases SUMO conjugation to proteins by promoting the: binding of E1 and E2 enzymes, thioester linkage between SUMO and ube2i/ubc9 and transfer of SUMO to specific target proteins which include hif1a, pias, nfkbia, nr3c1 and top1. Has no effect on ubiquitination.</text>
</comment>
<dbReference type="GeneTree" id="ENSGT00390000000954"/>
<evidence type="ECO:0000313" key="9">
    <source>
        <dbReference type="Proteomes" id="UP000694620"/>
    </source>
</evidence>
<dbReference type="InterPro" id="IPR006575">
    <property type="entry name" value="RWD_dom"/>
</dbReference>
<comment type="subcellular location">
    <subcellularLocation>
        <location evidence="2">Cytoplasm</location>
    </subcellularLocation>
    <subcellularLocation>
        <location evidence="1">Nucleus</location>
    </subcellularLocation>
</comment>
<dbReference type="OrthoDB" id="167315at2759"/>
<dbReference type="Pfam" id="PF05773">
    <property type="entry name" value="RWD"/>
    <property type="match status" value="1"/>
</dbReference>
<dbReference type="PROSITE" id="PS50908">
    <property type="entry name" value="RWD"/>
    <property type="match status" value="1"/>
</dbReference>
<accession>A0A8C4SS30</accession>
<reference evidence="8" key="3">
    <citation type="submission" date="2025-09" db="UniProtKB">
        <authorList>
            <consortium name="Ensembl"/>
        </authorList>
    </citation>
    <scope>IDENTIFICATION</scope>
</reference>
<dbReference type="GO" id="GO:1902073">
    <property type="term" value="P:positive regulation of hypoxia-inducible factor-1alpha signaling pathway"/>
    <property type="evidence" value="ECO:0007669"/>
    <property type="project" value="InterPro"/>
</dbReference>
<dbReference type="GO" id="GO:0010468">
    <property type="term" value="P:regulation of gene expression"/>
    <property type="evidence" value="ECO:0007669"/>
    <property type="project" value="UniProtKB-ARBA"/>
</dbReference>
<sequence>MAEAVAEEISALSAIYCDKDEFELLETSDTVGAIFRIQIAVDGGSERILLKLQFHLPIEYPSCLPDISVSCERLTRKQCLAIKHALLEKATLLISGPMVHELIVWLQHNFTAINEKSANPRTPDCQSEQGGHAELWTALLLLDHMRAKSKYMKTIEKWTSDLGLTGRLFMGKWILILLQGRKRNIKDYVILQKTSKVDVDSSGKKCKEKMMQVLREIQMPSSYQQIPTFEIKDYSSQEDLKKEFELAGLSELYLELVHMLV</sequence>
<dbReference type="GeneID" id="114658966"/>
<dbReference type="GO" id="GO:0033554">
    <property type="term" value="P:cellular response to stress"/>
    <property type="evidence" value="ECO:0007669"/>
    <property type="project" value="UniProtKB-ARBA"/>
</dbReference>
<dbReference type="GO" id="GO:0005737">
    <property type="term" value="C:cytoplasm"/>
    <property type="evidence" value="ECO:0007669"/>
    <property type="project" value="UniProtKB-SubCell"/>
</dbReference>
<evidence type="ECO:0000256" key="1">
    <source>
        <dbReference type="ARBA" id="ARBA00004123"/>
    </source>
</evidence>